<evidence type="ECO:0000256" key="4">
    <source>
        <dbReference type="RuleBase" id="RU362029"/>
    </source>
</evidence>
<dbReference type="EC" id="1.20.4.1" evidence="4"/>
<dbReference type="InterPro" id="IPR006659">
    <property type="entry name" value="Arsenate_reductase"/>
</dbReference>
<dbReference type="AlphaFoldDB" id="A0A6G9QJ26"/>
<dbReference type="PANTHER" id="PTHR30041:SF4">
    <property type="entry name" value="ARSENATE REDUCTASE"/>
    <property type="match status" value="1"/>
</dbReference>
<dbReference type="EMBL" id="CP050313">
    <property type="protein sequence ID" value="QIR14398.1"/>
    <property type="molecule type" value="Genomic_DNA"/>
</dbReference>
<name>A0A6G9QJ26_9GAMM</name>
<evidence type="ECO:0000313" key="6">
    <source>
        <dbReference type="Proteomes" id="UP000502608"/>
    </source>
</evidence>
<evidence type="ECO:0000256" key="1">
    <source>
        <dbReference type="ARBA" id="ARBA00007198"/>
    </source>
</evidence>
<dbReference type="PANTHER" id="PTHR30041">
    <property type="entry name" value="ARSENATE REDUCTASE"/>
    <property type="match status" value="1"/>
</dbReference>
<dbReference type="NCBIfam" id="TIGR00014">
    <property type="entry name" value="arsC"/>
    <property type="match status" value="1"/>
</dbReference>
<dbReference type="InterPro" id="IPR006660">
    <property type="entry name" value="Arsenate_reductase-like"/>
</dbReference>
<gene>
    <name evidence="5" type="primary">arsC</name>
    <name evidence="5" type="ORF">HBH39_07795</name>
</gene>
<dbReference type="GO" id="GO:0008794">
    <property type="term" value="F:arsenate reductase (glutaredoxin) activity"/>
    <property type="evidence" value="ECO:0007669"/>
    <property type="project" value="UniProtKB-UniRule"/>
</dbReference>
<dbReference type="SUPFAM" id="SSF52833">
    <property type="entry name" value="Thioredoxin-like"/>
    <property type="match status" value="1"/>
</dbReference>
<keyword evidence="6" id="KW-1185">Reference proteome</keyword>
<dbReference type="Proteomes" id="UP000502608">
    <property type="component" value="Chromosome"/>
</dbReference>
<sequence length="117" mass="13031">MTNITILHNPRCSKSRETLALIQAKSDNINIVEYLKNPPTEAEISNILNLLGLTARQLMRTKEDEYKAQNLQDESLTESQLILAMVNTPKLIERPIVLANGKAAVGRPPENVLAIIE</sequence>
<dbReference type="Pfam" id="PF03960">
    <property type="entry name" value="ArsC"/>
    <property type="match status" value="1"/>
</dbReference>
<dbReference type="CDD" id="cd03034">
    <property type="entry name" value="ArsC_ArsC"/>
    <property type="match status" value="1"/>
</dbReference>
<evidence type="ECO:0000256" key="2">
    <source>
        <dbReference type="ARBA" id="ARBA00023002"/>
    </source>
</evidence>
<comment type="catalytic activity">
    <reaction evidence="4">
        <text>[glutaredoxin]-dithiol + arsenate + glutathione + H(+) = glutathionyl-S-S-[glutaredoxin] + arsenite + H2O</text>
        <dbReference type="Rhea" id="RHEA:22016"/>
        <dbReference type="Rhea" id="RHEA-COMP:10729"/>
        <dbReference type="Rhea" id="RHEA-COMP:17668"/>
        <dbReference type="ChEBI" id="CHEBI:15377"/>
        <dbReference type="ChEBI" id="CHEBI:15378"/>
        <dbReference type="ChEBI" id="CHEBI:29242"/>
        <dbReference type="ChEBI" id="CHEBI:29950"/>
        <dbReference type="ChEBI" id="CHEBI:48597"/>
        <dbReference type="ChEBI" id="CHEBI:57925"/>
        <dbReference type="ChEBI" id="CHEBI:146199"/>
        <dbReference type="EC" id="1.20.4.1"/>
    </reaction>
</comment>
<dbReference type="RefSeq" id="WP_167677116.1">
    <property type="nucleotide sequence ID" value="NZ_CP050313.1"/>
</dbReference>
<dbReference type="PROSITE" id="PS51353">
    <property type="entry name" value="ARSC"/>
    <property type="match status" value="1"/>
</dbReference>
<dbReference type="KEGG" id="saes:HBH39_07795"/>
<proteinExistence type="inferred from homology"/>
<organism evidence="5 6">
    <name type="scientific">Shewanella aestuarii</name>
    <dbReference type="NCBI Taxonomy" id="1028752"/>
    <lineage>
        <taxon>Bacteria</taxon>
        <taxon>Pseudomonadati</taxon>
        <taxon>Pseudomonadota</taxon>
        <taxon>Gammaproteobacteria</taxon>
        <taxon>Alteromonadales</taxon>
        <taxon>Shewanellaceae</taxon>
        <taxon>Shewanella</taxon>
    </lineage>
</organism>
<reference evidence="5 6" key="1">
    <citation type="submission" date="2020-03" db="EMBL/GenBank/DDBJ databases">
        <title>Complete genome sequence of Shewanella sp.</title>
        <authorList>
            <person name="Kim Y.-S."/>
            <person name="Kim S.-J."/>
            <person name="Jung H.-K."/>
            <person name="Kim K.-H."/>
        </authorList>
    </citation>
    <scope>NUCLEOTIDE SEQUENCE [LARGE SCALE GENOMIC DNA]</scope>
    <source>
        <strain evidence="5 6">PN3F2</strain>
    </source>
</reference>
<comment type="similarity">
    <text evidence="1 3 4">Belongs to the ArsC family.</text>
</comment>
<dbReference type="Gene3D" id="3.40.30.10">
    <property type="entry name" value="Glutaredoxin"/>
    <property type="match status" value="1"/>
</dbReference>
<keyword evidence="2 4" id="KW-0560">Oxidoreductase</keyword>
<dbReference type="InterPro" id="IPR036249">
    <property type="entry name" value="Thioredoxin-like_sf"/>
</dbReference>
<evidence type="ECO:0000313" key="5">
    <source>
        <dbReference type="EMBL" id="QIR14398.1"/>
    </source>
</evidence>
<evidence type="ECO:0000256" key="3">
    <source>
        <dbReference type="PROSITE-ProRule" id="PRU01282"/>
    </source>
</evidence>
<accession>A0A6G9QJ26</accession>
<protein>
    <recommendedName>
        <fullName evidence="4">Arsenate reductase</fullName>
        <ecNumber evidence="4">1.20.4.1</ecNumber>
    </recommendedName>
</protein>